<name>A0ABT6M499_9NOCA</name>
<dbReference type="SUPFAM" id="SSF53474">
    <property type="entry name" value="alpha/beta-Hydrolases"/>
    <property type="match status" value="1"/>
</dbReference>
<dbReference type="InterPro" id="IPR029058">
    <property type="entry name" value="AB_hydrolase_fold"/>
</dbReference>
<feature type="signal peptide" evidence="2">
    <location>
        <begin position="1"/>
        <end position="32"/>
    </location>
</feature>
<keyword evidence="2" id="KW-0732">Signal</keyword>
<feature type="region of interest" description="Disordered" evidence="1">
    <location>
        <begin position="49"/>
        <end position="70"/>
    </location>
</feature>
<reference evidence="3 4" key="1">
    <citation type="submission" date="2023-04" db="EMBL/GenBank/DDBJ databases">
        <title>Forest soil microbial communities from Buena Vista Peninsula, Colon Province, Panama.</title>
        <authorList>
            <person name="Bouskill N."/>
        </authorList>
    </citation>
    <scope>NUCLEOTIDE SEQUENCE [LARGE SCALE GENOMIC DNA]</scope>
    <source>
        <strain evidence="3 4">CFH S0262</strain>
    </source>
</reference>
<organism evidence="3 4">
    <name type="scientific">Prescottella agglutinans</name>
    <dbReference type="NCBI Taxonomy" id="1644129"/>
    <lineage>
        <taxon>Bacteria</taxon>
        <taxon>Bacillati</taxon>
        <taxon>Actinomycetota</taxon>
        <taxon>Actinomycetes</taxon>
        <taxon>Mycobacteriales</taxon>
        <taxon>Nocardiaceae</taxon>
        <taxon>Prescottella</taxon>
    </lineage>
</organism>
<dbReference type="PANTHER" id="PTHR32015:SF1">
    <property type="entry name" value="LIPASE"/>
    <property type="match status" value="1"/>
</dbReference>
<evidence type="ECO:0000313" key="4">
    <source>
        <dbReference type="Proteomes" id="UP001160334"/>
    </source>
</evidence>
<dbReference type="Proteomes" id="UP001160334">
    <property type="component" value="Unassembled WGS sequence"/>
</dbReference>
<dbReference type="EMBL" id="JARXVC010000001">
    <property type="protein sequence ID" value="MDH6279133.1"/>
    <property type="molecule type" value="Genomic_DNA"/>
</dbReference>
<evidence type="ECO:0000313" key="3">
    <source>
        <dbReference type="EMBL" id="MDH6279133.1"/>
    </source>
</evidence>
<keyword evidence="4" id="KW-1185">Reference proteome</keyword>
<dbReference type="PROSITE" id="PS51318">
    <property type="entry name" value="TAT"/>
    <property type="match status" value="1"/>
</dbReference>
<evidence type="ECO:0000256" key="1">
    <source>
        <dbReference type="SAM" id="MobiDB-lite"/>
    </source>
</evidence>
<dbReference type="GO" id="GO:0016787">
    <property type="term" value="F:hydrolase activity"/>
    <property type="evidence" value="ECO:0007669"/>
    <property type="project" value="UniProtKB-KW"/>
</dbReference>
<dbReference type="RefSeq" id="WP_280758526.1">
    <property type="nucleotide sequence ID" value="NZ_JARXVC010000001.1"/>
</dbReference>
<evidence type="ECO:0000256" key="2">
    <source>
        <dbReference type="SAM" id="SignalP"/>
    </source>
</evidence>
<dbReference type="InterPro" id="IPR002918">
    <property type="entry name" value="Lipase_EstA/Esterase_EstB"/>
</dbReference>
<gene>
    <name evidence="3" type="ORF">M2280_000338</name>
</gene>
<keyword evidence="3" id="KW-0378">Hydrolase</keyword>
<dbReference type="Pfam" id="PF01674">
    <property type="entry name" value="Lipase_2"/>
    <property type="match status" value="1"/>
</dbReference>
<sequence>MVLRRRRLAILLATAAAVLFGAVGLQPATATADPAPGSADLTAPVANQVVSPEGTPAGSNDWSCRPSPQHPRPVVLVHGTGMSMQETWGTVSPVLRNEGYCVFALNYGVAAQSWGSGDIRNSARELAGFVDTVRARTGAAQVDIVGHSQGGTMARQYLRFEGGADPADRSRNKVHGLVMLGPTTHGTTFNGQQSLIDTFTSLRVTDERTNEVLAGLSIGLASYQQLIGSRFLADLNAGGETMPGIAYTVIASRTDAVVTPPEGSFLVPGAGSVRNEWVQDSCPGATVSHVGLTQDPRATFLVRRALDPSTPGSAPC</sequence>
<feature type="chain" id="PRO_5045841351" evidence="2">
    <location>
        <begin position="33"/>
        <end position="316"/>
    </location>
</feature>
<accession>A0ABT6M499</accession>
<proteinExistence type="predicted"/>
<dbReference type="InterPro" id="IPR006311">
    <property type="entry name" value="TAT_signal"/>
</dbReference>
<protein>
    <submittedName>
        <fullName evidence="3">Triacylglycerol esterase/lipase EstA (Alpha/beta hydrolase family)</fullName>
    </submittedName>
</protein>
<dbReference type="Gene3D" id="3.40.50.1820">
    <property type="entry name" value="alpha/beta hydrolase"/>
    <property type="match status" value="1"/>
</dbReference>
<comment type="caution">
    <text evidence="3">The sequence shown here is derived from an EMBL/GenBank/DDBJ whole genome shotgun (WGS) entry which is preliminary data.</text>
</comment>
<dbReference type="PANTHER" id="PTHR32015">
    <property type="entry name" value="FASTING INDUCED LIPASE"/>
    <property type="match status" value="1"/>
</dbReference>